<evidence type="ECO:0000256" key="1">
    <source>
        <dbReference type="SAM" id="MobiDB-lite"/>
    </source>
</evidence>
<dbReference type="KEGG" id="dha:DEHA2E03916g"/>
<accession>B5RTU3</accession>
<reference evidence="2 3" key="1">
    <citation type="journal article" date="2004" name="Nature">
        <title>Genome evolution in yeasts.</title>
        <authorList>
            <consortium name="Genolevures"/>
            <person name="Dujon B."/>
            <person name="Sherman D."/>
            <person name="Fischer G."/>
            <person name="Durrens P."/>
            <person name="Casaregola S."/>
            <person name="Lafontaine I."/>
            <person name="de Montigny J."/>
            <person name="Marck C."/>
            <person name="Neuveglise C."/>
            <person name="Talla E."/>
            <person name="Goffard N."/>
            <person name="Frangeul L."/>
            <person name="Aigle M."/>
            <person name="Anthouard V."/>
            <person name="Babour A."/>
            <person name="Barbe V."/>
            <person name="Barnay S."/>
            <person name="Blanchin S."/>
            <person name="Beckerich J.M."/>
            <person name="Beyne E."/>
            <person name="Bleykasten C."/>
            <person name="Boisrame A."/>
            <person name="Boyer J."/>
            <person name="Cattolico L."/>
            <person name="Confanioleri F."/>
            <person name="de Daruvar A."/>
            <person name="Despons L."/>
            <person name="Fabre E."/>
            <person name="Fairhead C."/>
            <person name="Ferry-Dumazet H."/>
            <person name="Groppi A."/>
            <person name="Hantraye F."/>
            <person name="Hennequin C."/>
            <person name="Jauniaux N."/>
            <person name="Joyet P."/>
            <person name="Kachouri R."/>
            <person name="Kerrest A."/>
            <person name="Koszul R."/>
            <person name="Lemaire M."/>
            <person name="Lesur I."/>
            <person name="Ma L."/>
            <person name="Muller H."/>
            <person name="Nicaud J.M."/>
            <person name="Nikolski M."/>
            <person name="Oztas S."/>
            <person name="Ozier-Kalogeropoulos O."/>
            <person name="Pellenz S."/>
            <person name="Potier S."/>
            <person name="Richard G.F."/>
            <person name="Straub M.L."/>
            <person name="Suleau A."/>
            <person name="Swennene D."/>
            <person name="Tekaia F."/>
            <person name="Wesolowski-Louvel M."/>
            <person name="Westhof E."/>
            <person name="Wirth B."/>
            <person name="Zeniou-Meyer M."/>
            <person name="Zivanovic I."/>
            <person name="Bolotin-Fukuhara M."/>
            <person name="Thierry A."/>
            <person name="Bouchier C."/>
            <person name="Caudron B."/>
            <person name="Scarpelli C."/>
            <person name="Gaillardin C."/>
            <person name="Weissenbach J."/>
            <person name="Wincker P."/>
            <person name="Souciet J.L."/>
        </authorList>
    </citation>
    <scope>NUCLEOTIDE SEQUENCE [LARGE SCALE GENOMIC DNA]</scope>
    <source>
        <strain evidence="3">ATCC 36239 / CBS 767 / BCRC 21394 / JCM 1990 / NBRC 0083 / IGC 2968</strain>
    </source>
</reference>
<dbReference type="OrthoDB" id="4019110at2759"/>
<dbReference type="GeneID" id="8998652"/>
<dbReference type="HOGENOM" id="CLU_710016_0_0_1"/>
<feature type="region of interest" description="Disordered" evidence="1">
    <location>
        <begin position="25"/>
        <end position="70"/>
    </location>
</feature>
<sequence>MTRRSLKQESNGYYGDKRVISDLSRFEYSTGGPRNRSRNTTPTSIDTESILNSKDDNIRPDPQYPADTANPRYLNDIYKHYMKPSFSSISDVDNSFVPYPTSLSDKDGKILLPYNNKAALDLPSLPSFHTIHIGQSNDTLCSSSSTLPSKMSKELPPIMATEEYVKQNQMDSESVYNPQADLQSLSSRRKDLEHDLLKKVMNRPVASFPVKTITGSQKYDDTHITITANFILYVFEIIIAIIVVTLCSVLAQKDSKLPNSIYRYLIADGVVSLIVSLLFITTIINFEKRNGSFYCLVAAIMTFVSFVIAIAVLIPSSNCANESICTMRKAAAGFIIVSFCLWLSNIVMLLTTYYISNLNLLQDINFDYSNQGLDSTYNDTIQNKPVPYIEPTSPGSNQPLKEYLINENGEMYEIHNPVQVRGRNKIIVYL</sequence>
<gene>
    <name evidence="2" type="ordered locus">DEHA2E03916g</name>
</gene>
<dbReference type="eggNOG" id="ENOG502RJBG">
    <property type="taxonomic scope" value="Eukaryota"/>
</dbReference>
<dbReference type="OMA" id="VCCSVVE"/>
<dbReference type="InParanoid" id="B5RTU3"/>
<evidence type="ECO:0000313" key="2">
    <source>
        <dbReference type="EMBL" id="CAR65755.1"/>
    </source>
</evidence>
<feature type="compositionally biased region" description="Polar residues" evidence="1">
    <location>
        <begin position="38"/>
        <end position="52"/>
    </location>
</feature>
<dbReference type="Proteomes" id="UP000000599">
    <property type="component" value="Chromosome E"/>
</dbReference>
<protein>
    <submittedName>
        <fullName evidence="2">DEHA2E03916p</fullName>
    </submittedName>
</protein>
<proteinExistence type="predicted"/>
<dbReference type="EMBL" id="CR382137">
    <property type="protein sequence ID" value="CAR65755.1"/>
    <property type="molecule type" value="Genomic_DNA"/>
</dbReference>
<dbReference type="STRING" id="284592.B5RTU3"/>
<dbReference type="VEuPathDB" id="FungiDB:DEHA2E03916g"/>
<dbReference type="AlphaFoldDB" id="B5RTU3"/>
<dbReference type="RefSeq" id="XP_002770409.1">
    <property type="nucleotide sequence ID" value="XM_002770363.1"/>
</dbReference>
<organism evidence="2 3">
    <name type="scientific">Debaryomyces hansenii (strain ATCC 36239 / CBS 767 / BCRC 21394 / JCM 1990 / NBRC 0083 / IGC 2968)</name>
    <name type="common">Yeast</name>
    <name type="synonym">Torulaspora hansenii</name>
    <dbReference type="NCBI Taxonomy" id="284592"/>
    <lineage>
        <taxon>Eukaryota</taxon>
        <taxon>Fungi</taxon>
        <taxon>Dikarya</taxon>
        <taxon>Ascomycota</taxon>
        <taxon>Saccharomycotina</taxon>
        <taxon>Pichiomycetes</taxon>
        <taxon>Debaryomycetaceae</taxon>
        <taxon>Debaryomyces</taxon>
    </lineage>
</organism>
<keyword evidence="3" id="KW-1185">Reference proteome</keyword>
<evidence type="ECO:0000313" key="3">
    <source>
        <dbReference type="Proteomes" id="UP000000599"/>
    </source>
</evidence>
<name>B5RTU3_DEBHA</name>